<feature type="transmembrane region" description="Helical" evidence="1">
    <location>
        <begin position="50"/>
        <end position="67"/>
    </location>
</feature>
<keyword evidence="1" id="KW-1133">Transmembrane helix</keyword>
<accession>A0A5J5EW59</accession>
<dbReference type="AlphaFoldDB" id="A0A5J5EW59"/>
<name>A0A5J5EW59_9PEZI</name>
<organism evidence="2 3">
    <name type="scientific">Sphaerosporella brunnea</name>
    <dbReference type="NCBI Taxonomy" id="1250544"/>
    <lineage>
        <taxon>Eukaryota</taxon>
        <taxon>Fungi</taxon>
        <taxon>Dikarya</taxon>
        <taxon>Ascomycota</taxon>
        <taxon>Pezizomycotina</taxon>
        <taxon>Pezizomycetes</taxon>
        <taxon>Pezizales</taxon>
        <taxon>Pyronemataceae</taxon>
        <taxon>Sphaerosporella</taxon>
    </lineage>
</organism>
<proteinExistence type="predicted"/>
<comment type="caution">
    <text evidence="2">The sequence shown here is derived from an EMBL/GenBank/DDBJ whole genome shotgun (WGS) entry which is preliminary data.</text>
</comment>
<dbReference type="InParanoid" id="A0A5J5EW59"/>
<dbReference type="EMBL" id="VXIS01000100">
    <property type="protein sequence ID" value="KAA8905333.1"/>
    <property type="molecule type" value="Genomic_DNA"/>
</dbReference>
<dbReference type="OrthoDB" id="46868at2759"/>
<protein>
    <submittedName>
        <fullName evidence="2">Uncharacterized protein</fullName>
    </submittedName>
</protein>
<evidence type="ECO:0000313" key="2">
    <source>
        <dbReference type="EMBL" id="KAA8905333.1"/>
    </source>
</evidence>
<gene>
    <name evidence="2" type="ORF">FN846DRAFT_907452</name>
</gene>
<keyword evidence="3" id="KW-1185">Reference proteome</keyword>
<evidence type="ECO:0000256" key="1">
    <source>
        <dbReference type="SAM" id="Phobius"/>
    </source>
</evidence>
<dbReference type="Proteomes" id="UP000326924">
    <property type="component" value="Unassembled WGS sequence"/>
</dbReference>
<keyword evidence="1" id="KW-0812">Transmembrane</keyword>
<evidence type="ECO:0000313" key="3">
    <source>
        <dbReference type="Proteomes" id="UP000326924"/>
    </source>
</evidence>
<sequence length="91" mass="10793">MAFDDILGKSWELIRDLVKKNKSDRWYFEKAIQILLGTLIWIVVRRLFWGPIWLLVVWPLKTIWWIYASVLDGDKLDEPGNGDTHSDHVKL</sequence>
<reference evidence="2 3" key="1">
    <citation type="submission" date="2019-09" db="EMBL/GenBank/DDBJ databases">
        <title>Draft genome of the ectomycorrhizal ascomycete Sphaerosporella brunnea.</title>
        <authorList>
            <consortium name="DOE Joint Genome Institute"/>
            <person name="Benucci G.M."/>
            <person name="Marozzi G."/>
            <person name="Antonielli L."/>
            <person name="Sanchez S."/>
            <person name="Marco P."/>
            <person name="Wang X."/>
            <person name="Falini L.B."/>
            <person name="Barry K."/>
            <person name="Haridas S."/>
            <person name="Lipzen A."/>
            <person name="Labutti K."/>
            <person name="Grigoriev I.V."/>
            <person name="Murat C."/>
            <person name="Martin F."/>
            <person name="Albertini E."/>
            <person name="Donnini D."/>
            <person name="Bonito G."/>
        </authorList>
    </citation>
    <scope>NUCLEOTIDE SEQUENCE [LARGE SCALE GENOMIC DNA]</scope>
    <source>
        <strain evidence="2 3">Sb_GMNB300</strain>
    </source>
</reference>
<keyword evidence="1" id="KW-0472">Membrane</keyword>